<proteinExistence type="predicted"/>
<dbReference type="EMBL" id="QAYL01000049">
    <property type="protein sequence ID" value="RFD23869.1"/>
    <property type="molecule type" value="Genomic_DNA"/>
</dbReference>
<feature type="transmembrane region" description="Helical" evidence="1">
    <location>
        <begin position="33"/>
        <end position="53"/>
    </location>
</feature>
<gene>
    <name evidence="2" type="ORF">MUBE_14590</name>
</gene>
<keyword evidence="1" id="KW-0812">Transmembrane</keyword>
<evidence type="ECO:0000256" key="1">
    <source>
        <dbReference type="SAM" id="Phobius"/>
    </source>
</evidence>
<evidence type="ECO:0000313" key="2">
    <source>
        <dbReference type="EMBL" id="RFD23869.1"/>
    </source>
</evidence>
<accession>A0A3E1HC04</accession>
<reference evidence="2 3" key="1">
    <citation type="submission" date="2018-07" db="EMBL/GenBank/DDBJ databases">
        <title>Whole genome sequence of Mycobacterium uberis.</title>
        <authorList>
            <person name="Benjak A."/>
        </authorList>
    </citation>
    <scope>NUCLEOTIDE SEQUENCE [LARGE SCALE GENOMIC DNA]</scope>
    <source>
        <strain evidence="2 3">Jura</strain>
    </source>
</reference>
<name>A0A3E1HC04_9MYCO</name>
<sequence>MSLSYKVIYQIPEEQAGHIRATVNHAFLDSLQVSVPTCVGIVLIAAIVVGWLIPYQRQAHQLAGRSDE</sequence>
<dbReference type="AlphaFoldDB" id="A0A3E1HC04"/>
<comment type="caution">
    <text evidence="2">The sequence shown here is derived from an EMBL/GenBank/DDBJ whole genome shotgun (WGS) entry which is preliminary data.</text>
</comment>
<keyword evidence="1" id="KW-1133">Transmembrane helix</keyword>
<organism evidence="2 3">
    <name type="scientific">Mycobacterium uberis</name>
    <dbReference type="NCBI Taxonomy" id="2162698"/>
    <lineage>
        <taxon>Bacteria</taxon>
        <taxon>Bacillati</taxon>
        <taxon>Actinomycetota</taxon>
        <taxon>Actinomycetes</taxon>
        <taxon>Mycobacteriales</taxon>
        <taxon>Mycobacteriaceae</taxon>
        <taxon>Mycobacterium</taxon>
    </lineage>
</organism>
<protein>
    <submittedName>
        <fullName evidence="2">Uncharacterized protein</fullName>
    </submittedName>
</protein>
<keyword evidence="1" id="KW-0472">Membrane</keyword>
<keyword evidence="3" id="KW-1185">Reference proteome</keyword>
<evidence type="ECO:0000313" key="3">
    <source>
        <dbReference type="Proteomes" id="UP000258522"/>
    </source>
</evidence>
<dbReference type="Proteomes" id="UP000258522">
    <property type="component" value="Unassembled WGS sequence"/>
</dbReference>